<gene>
    <name evidence="1" type="ORF">BGZ95_011884</name>
</gene>
<proteinExistence type="predicted"/>
<dbReference type="Proteomes" id="UP001194580">
    <property type="component" value="Unassembled WGS sequence"/>
</dbReference>
<evidence type="ECO:0000313" key="1">
    <source>
        <dbReference type="EMBL" id="KAG0279909.1"/>
    </source>
</evidence>
<keyword evidence="2" id="KW-1185">Reference proteome</keyword>
<evidence type="ECO:0000313" key="2">
    <source>
        <dbReference type="Proteomes" id="UP001194580"/>
    </source>
</evidence>
<organism evidence="1 2">
    <name type="scientific">Linnemannia exigua</name>
    <dbReference type="NCBI Taxonomy" id="604196"/>
    <lineage>
        <taxon>Eukaryota</taxon>
        <taxon>Fungi</taxon>
        <taxon>Fungi incertae sedis</taxon>
        <taxon>Mucoromycota</taxon>
        <taxon>Mortierellomycotina</taxon>
        <taxon>Mortierellomycetes</taxon>
        <taxon>Mortierellales</taxon>
        <taxon>Mortierellaceae</taxon>
        <taxon>Linnemannia</taxon>
    </lineage>
</organism>
<dbReference type="InterPro" id="IPR032675">
    <property type="entry name" value="LRR_dom_sf"/>
</dbReference>
<comment type="caution">
    <text evidence="1">The sequence shown here is derived from an EMBL/GenBank/DDBJ whole genome shotgun (WGS) entry which is preliminary data.</text>
</comment>
<dbReference type="AlphaFoldDB" id="A0AAD4DJX3"/>
<sequence>MGVLEIFTIQLPKLPPLPFLTTLQIDFAAAWDIMHLFTIFKACPGLEELVVSDVNPFAIDSFSCDIQYSPVTTADEEVAFVNGLHGLPVMTRLYTCSVDNMMISLPALEAILQACPHLSKLILALCSHFQREGQGQAVYSQVPSIVKSVGTHCPHLGAFHISMSQDRDVNIERELARVFETFPHMQEVNIMDRDMRRPSFVNVLRTVANRVTTLNLIPYKRRFEKPKSTWLRDILCSFPHLLHLRARSVIYRFEDMDLNDMRWQDHERHVRIRGIPNRRDYPRIPSDDMSIASQYIWACRGLRTLHVSVIYHGSELAPLTIFGFLSRMCPRLEELHLALGVMPLSLQGGFCLLTRLQHLERLRITTSHYDSTDEALFWMQPISPSITTQDFAAYPHQHRQTLENILKWPQFLTPPDVVVAGSTLVEKGRDMGMDLSKIGHGDDLQEWFDDRYGLSTSALMHKKQPQQHIWPKLQLLWFEYSTHGDGGSATMTPLEETKKAMAKVRPNVDFRLTRYHPSDYTSRTFKY</sequence>
<protein>
    <submittedName>
        <fullName evidence="1">Uncharacterized protein</fullName>
    </submittedName>
</protein>
<dbReference type="Gene3D" id="3.80.10.10">
    <property type="entry name" value="Ribonuclease Inhibitor"/>
    <property type="match status" value="1"/>
</dbReference>
<dbReference type="SUPFAM" id="SSF52047">
    <property type="entry name" value="RNI-like"/>
    <property type="match status" value="1"/>
</dbReference>
<reference evidence="1" key="1">
    <citation type="journal article" date="2020" name="Fungal Divers.">
        <title>Resolving the Mortierellaceae phylogeny through synthesis of multi-gene phylogenetics and phylogenomics.</title>
        <authorList>
            <person name="Vandepol N."/>
            <person name="Liber J."/>
            <person name="Desiro A."/>
            <person name="Na H."/>
            <person name="Kennedy M."/>
            <person name="Barry K."/>
            <person name="Grigoriev I.V."/>
            <person name="Miller A.N."/>
            <person name="O'Donnell K."/>
            <person name="Stajich J.E."/>
            <person name="Bonito G."/>
        </authorList>
    </citation>
    <scope>NUCLEOTIDE SEQUENCE</scope>
    <source>
        <strain evidence="1">NRRL 28262</strain>
    </source>
</reference>
<name>A0AAD4DJX3_9FUNG</name>
<accession>A0AAD4DJX3</accession>
<dbReference type="EMBL" id="JAAAIL010000094">
    <property type="protein sequence ID" value="KAG0279909.1"/>
    <property type="molecule type" value="Genomic_DNA"/>
</dbReference>